<proteinExistence type="predicted"/>
<feature type="compositionally biased region" description="Basic and acidic residues" evidence="1">
    <location>
        <begin position="16"/>
        <end position="25"/>
    </location>
</feature>
<dbReference type="Proteomes" id="UP000887565">
    <property type="component" value="Unplaced"/>
</dbReference>
<feature type="region of interest" description="Disordered" evidence="1">
    <location>
        <begin position="1"/>
        <end position="64"/>
    </location>
</feature>
<feature type="compositionally biased region" description="Polar residues" evidence="1">
    <location>
        <begin position="33"/>
        <end position="52"/>
    </location>
</feature>
<organism evidence="2 3">
    <name type="scientific">Romanomermis culicivorax</name>
    <name type="common">Nematode worm</name>
    <dbReference type="NCBI Taxonomy" id="13658"/>
    <lineage>
        <taxon>Eukaryota</taxon>
        <taxon>Metazoa</taxon>
        <taxon>Ecdysozoa</taxon>
        <taxon>Nematoda</taxon>
        <taxon>Enoplea</taxon>
        <taxon>Dorylaimia</taxon>
        <taxon>Mermithida</taxon>
        <taxon>Mermithoidea</taxon>
        <taxon>Mermithidae</taxon>
        <taxon>Romanomermis</taxon>
    </lineage>
</organism>
<dbReference type="WBParaSite" id="nRc.2.0.1.t03813-RA">
    <property type="protein sequence ID" value="nRc.2.0.1.t03813-RA"/>
    <property type="gene ID" value="nRc.2.0.1.g03813"/>
</dbReference>
<evidence type="ECO:0000256" key="1">
    <source>
        <dbReference type="SAM" id="MobiDB-lite"/>
    </source>
</evidence>
<evidence type="ECO:0000313" key="2">
    <source>
        <dbReference type="Proteomes" id="UP000887565"/>
    </source>
</evidence>
<protein>
    <submittedName>
        <fullName evidence="3">Uncharacterized protein</fullName>
    </submittedName>
</protein>
<sequence length="64" mass="7328">MQNRTQGKRNKHKNVKHNERSEIKCPLHLCYHSPTSGSTPSPVDQRSPSPSTKELYRHPPTHVS</sequence>
<name>A0A915HPD4_ROMCU</name>
<evidence type="ECO:0000313" key="3">
    <source>
        <dbReference type="WBParaSite" id="nRc.2.0.1.t03813-RA"/>
    </source>
</evidence>
<feature type="compositionally biased region" description="Basic residues" evidence="1">
    <location>
        <begin position="1"/>
        <end position="15"/>
    </location>
</feature>
<reference evidence="3" key="1">
    <citation type="submission" date="2022-11" db="UniProtKB">
        <authorList>
            <consortium name="WormBaseParasite"/>
        </authorList>
    </citation>
    <scope>IDENTIFICATION</scope>
</reference>
<keyword evidence="2" id="KW-1185">Reference proteome</keyword>
<accession>A0A915HPD4</accession>
<dbReference type="AlphaFoldDB" id="A0A915HPD4"/>